<proteinExistence type="inferred from homology"/>
<feature type="transmembrane region" description="Helical" evidence="9">
    <location>
        <begin position="300"/>
        <end position="323"/>
    </location>
</feature>
<comment type="similarity">
    <text evidence="2 10">Belongs to the binding-protein-dependent transport system permease family. CysTW subfamily.</text>
</comment>
<evidence type="ECO:0000256" key="10">
    <source>
        <dbReference type="RuleBase" id="RU363054"/>
    </source>
</evidence>
<feature type="transmembrane region" description="Helical" evidence="9">
    <location>
        <begin position="186"/>
        <end position="207"/>
    </location>
</feature>
<dbReference type="EMBL" id="JAEKNS010000104">
    <property type="protein sequence ID" value="MBJ7595184.1"/>
    <property type="molecule type" value="Genomic_DNA"/>
</dbReference>
<dbReference type="Proteomes" id="UP000606991">
    <property type="component" value="Unassembled WGS sequence"/>
</dbReference>
<sequence length="333" mass="35278">MSAVDIRPAPAAPRGRQAIVPWLRGDGFFRLLVTACASLVLLLIAGMVAFLLVQGLDAMRHYGFFSFLTSTRWAPSEADPSQTSPNPYGILQFIYGTLITSLIGMLIAVPIAVSVALFITNFAPARVRRPLSSLVDLLAAVPSVVYGFWGIFALLPALKPVGNFLAGTLGKIPGVGVIFSGPFFGYSYFAAGIVLAIMVLPIITAVCREIFQTTPLAWKEGAVALGATRWEMVKVAVLKPSRGGIMGASILGLGRALGETIAVTMVIGNFVLGINKSVLSQGATMSSVIANEFTEATEPFHLSALFVVGFWLLVVALIVNVIARRIVNAQAAL</sequence>
<keyword evidence="3 9" id="KW-0813">Transport</keyword>
<reference evidence="12 13" key="1">
    <citation type="submission" date="2020-10" db="EMBL/GenBank/DDBJ databases">
        <title>Ca. Dormibacterota MAGs.</title>
        <authorList>
            <person name="Montgomery K."/>
        </authorList>
    </citation>
    <scope>NUCLEOTIDE SEQUENCE [LARGE SCALE GENOMIC DNA]</scope>
    <source>
        <strain evidence="12">SC8812_S17_18</strain>
    </source>
</reference>
<feature type="transmembrane region" description="Helical" evidence="9">
    <location>
        <begin position="256"/>
        <end position="274"/>
    </location>
</feature>
<comment type="function">
    <text evidence="10">Part of the binding-protein-dependent transport system for phosphate; probably responsible for the translocation of the substrate across the membrane.</text>
</comment>
<dbReference type="GO" id="GO:0005886">
    <property type="term" value="C:plasma membrane"/>
    <property type="evidence" value="ECO:0007669"/>
    <property type="project" value="UniProtKB-SubCell"/>
</dbReference>
<dbReference type="InterPro" id="IPR000515">
    <property type="entry name" value="MetI-like"/>
</dbReference>
<evidence type="ECO:0000313" key="12">
    <source>
        <dbReference type="EMBL" id="MBJ7595184.1"/>
    </source>
</evidence>
<evidence type="ECO:0000256" key="4">
    <source>
        <dbReference type="ARBA" id="ARBA00022475"/>
    </source>
</evidence>
<keyword evidence="6 9" id="KW-0812">Transmembrane</keyword>
<dbReference type="InterPro" id="IPR011864">
    <property type="entry name" value="Phosphate_PstC"/>
</dbReference>
<dbReference type="InterPro" id="IPR035906">
    <property type="entry name" value="MetI-like_sf"/>
</dbReference>
<dbReference type="SUPFAM" id="SSF161098">
    <property type="entry name" value="MetI-like"/>
    <property type="match status" value="1"/>
</dbReference>
<gene>
    <name evidence="12" type="primary">pstC</name>
    <name evidence="12" type="ORF">JF886_10045</name>
</gene>
<evidence type="ECO:0000256" key="1">
    <source>
        <dbReference type="ARBA" id="ARBA00004651"/>
    </source>
</evidence>
<dbReference type="PANTHER" id="PTHR30425:SF1">
    <property type="entry name" value="PHOSPHATE TRANSPORT SYSTEM PERMEASE PROTEIN PSTC"/>
    <property type="match status" value="1"/>
</dbReference>
<evidence type="ECO:0000256" key="9">
    <source>
        <dbReference type="RuleBase" id="RU363032"/>
    </source>
</evidence>
<evidence type="ECO:0000256" key="3">
    <source>
        <dbReference type="ARBA" id="ARBA00022448"/>
    </source>
</evidence>
<evidence type="ECO:0000256" key="2">
    <source>
        <dbReference type="ARBA" id="ARBA00007069"/>
    </source>
</evidence>
<dbReference type="GO" id="GO:0005315">
    <property type="term" value="F:phosphate transmembrane transporter activity"/>
    <property type="evidence" value="ECO:0007669"/>
    <property type="project" value="InterPro"/>
</dbReference>
<dbReference type="PROSITE" id="PS50928">
    <property type="entry name" value="ABC_TM1"/>
    <property type="match status" value="1"/>
</dbReference>
<feature type="transmembrane region" description="Helical" evidence="9">
    <location>
        <begin position="131"/>
        <end position="155"/>
    </location>
</feature>
<feature type="domain" description="ABC transmembrane type-1" evidence="11">
    <location>
        <begin position="94"/>
        <end position="323"/>
    </location>
</feature>
<evidence type="ECO:0000256" key="7">
    <source>
        <dbReference type="ARBA" id="ARBA00022989"/>
    </source>
</evidence>
<dbReference type="AlphaFoldDB" id="A0A934JXN2"/>
<accession>A0A934JXN2</accession>
<comment type="subcellular location">
    <subcellularLocation>
        <location evidence="1 9">Cell membrane</location>
        <topology evidence="1 9">Multi-pass membrane protein</topology>
    </subcellularLocation>
</comment>
<dbReference type="CDD" id="cd06261">
    <property type="entry name" value="TM_PBP2"/>
    <property type="match status" value="1"/>
</dbReference>
<keyword evidence="7 9" id="KW-1133">Transmembrane helix</keyword>
<evidence type="ECO:0000256" key="5">
    <source>
        <dbReference type="ARBA" id="ARBA00022592"/>
    </source>
</evidence>
<dbReference type="GO" id="GO:0006817">
    <property type="term" value="P:phosphate ion transport"/>
    <property type="evidence" value="ECO:0007669"/>
    <property type="project" value="UniProtKB-KW"/>
</dbReference>
<comment type="caution">
    <text evidence="12">The sequence shown here is derived from an EMBL/GenBank/DDBJ whole genome shotgun (WGS) entry which is preliminary data.</text>
</comment>
<keyword evidence="8 9" id="KW-0472">Membrane</keyword>
<feature type="transmembrane region" description="Helical" evidence="9">
    <location>
        <begin position="93"/>
        <end position="119"/>
    </location>
</feature>
<evidence type="ECO:0000313" key="13">
    <source>
        <dbReference type="Proteomes" id="UP000606991"/>
    </source>
</evidence>
<keyword evidence="4 10" id="KW-1003">Cell membrane</keyword>
<feature type="transmembrane region" description="Helical" evidence="9">
    <location>
        <begin position="31"/>
        <end position="53"/>
    </location>
</feature>
<dbReference type="RefSeq" id="WP_337312061.1">
    <property type="nucleotide sequence ID" value="NZ_JAEKNS010000104.1"/>
</dbReference>
<dbReference type="Gene3D" id="1.10.3720.10">
    <property type="entry name" value="MetI-like"/>
    <property type="match status" value="1"/>
</dbReference>
<evidence type="ECO:0000256" key="8">
    <source>
        <dbReference type="ARBA" id="ARBA00023136"/>
    </source>
</evidence>
<dbReference type="NCBIfam" id="TIGR02138">
    <property type="entry name" value="phosphate_pstC"/>
    <property type="match status" value="1"/>
</dbReference>
<evidence type="ECO:0000256" key="6">
    <source>
        <dbReference type="ARBA" id="ARBA00022692"/>
    </source>
</evidence>
<name>A0A934JXN2_9BACT</name>
<keyword evidence="5 10" id="KW-0592">Phosphate transport</keyword>
<dbReference type="Pfam" id="PF00528">
    <property type="entry name" value="BPD_transp_1"/>
    <property type="match status" value="1"/>
</dbReference>
<organism evidence="12 13">
    <name type="scientific">Candidatus Aeolococcus gillhamiae</name>
    <dbReference type="NCBI Taxonomy" id="3127015"/>
    <lineage>
        <taxon>Bacteria</taxon>
        <taxon>Bacillati</taxon>
        <taxon>Candidatus Dormiibacterota</taxon>
        <taxon>Candidatus Dormibacteria</taxon>
        <taxon>Candidatus Aeolococcales</taxon>
        <taxon>Candidatus Aeolococcaceae</taxon>
        <taxon>Candidatus Aeolococcus</taxon>
    </lineage>
</organism>
<dbReference type="InterPro" id="IPR051124">
    <property type="entry name" value="Phosphate_Transport_Permease"/>
</dbReference>
<dbReference type="PANTHER" id="PTHR30425">
    <property type="entry name" value="PHOSPHATE TRANSPORT SYSTEM PERMEASE PROTEIN PST"/>
    <property type="match status" value="1"/>
</dbReference>
<protein>
    <recommendedName>
        <fullName evidence="10">Phosphate transport system permease protein</fullName>
    </recommendedName>
</protein>
<evidence type="ECO:0000259" key="11">
    <source>
        <dbReference type="PROSITE" id="PS50928"/>
    </source>
</evidence>